<evidence type="ECO:0000313" key="2">
    <source>
        <dbReference type="EMBL" id="MWV69427.1"/>
    </source>
</evidence>
<reference evidence="3 4" key="2">
    <citation type="journal article" date="2016" name="Infect. Immun.">
        <title>Helicobacter saguini, a Novel Helicobacter Isolated from Cotton-Top Tamarins with Ulcerative Colitis, Has Proinflammatory Properties and Induces Typhlocolitis and Dysplasia in Gnotobiotic IL-10-/- Mice.</title>
        <authorList>
            <person name="Shen Z."/>
            <person name="Mannion A."/>
            <person name="Whary M.T."/>
            <person name="Muthupalani S."/>
            <person name="Sheh A."/>
            <person name="Feng Y."/>
            <person name="Gong G."/>
            <person name="Vandamme P."/>
            <person name="Holcombe H.R."/>
            <person name="Paster B.J."/>
            <person name="Fox J.G."/>
        </authorList>
    </citation>
    <scope>NUCLEOTIDE SEQUENCE [LARGE SCALE GENOMIC DNA]</scope>
    <source>
        <strain evidence="3 4">MIT 97-6194</strain>
    </source>
</reference>
<dbReference type="STRING" id="1548018.LS64_07465"/>
<protein>
    <submittedName>
        <fullName evidence="3">Uncharacterized protein</fullName>
    </submittedName>
</protein>
<accession>A0A347VT40</accession>
<evidence type="ECO:0000256" key="1">
    <source>
        <dbReference type="SAM" id="Coils"/>
    </source>
</evidence>
<reference evidence="3 4" key="1">
    <citation type="journal article" date="2014" name="Genome Announc.">
        <title>Draft genome sequences of eight enterohepatic helicobacter species isolated from both laboratory and wild rodents.</title>
        <authorList>
            <person name="Sheh A."/>
            <person name="Shen Z."/>
            <person name="Fox J.G."/>
        </authorList>
    </citation>
    <scope>NUCLEOTIDE SEQUENCE [LARGE SCALE GENOMIC DNA]</scope>
    <source>
        <strain evidence="3 4">MIT 97-6194</strain>
    </source>
</reference>
<evidence type="ECO:0000313" key="4">
    <source>
        <dbReference type="Proteomes" id="UP000029714"/>
    </source>
</evidence>
<name>A0A347VT40_9HELI</name>
<comment type="caution">
    <text evidence="3">The sequence shown here is derived from an EMBL/GenBank/DDBJ whole genome shotgun (WGS) entry which is preliminary data.</text>
</comment>
<organism evidence="3 4">
    <name type="scientific">Helicobacter saguini</name>
    <dbReference type="NCBI Taxonomy" id="1548018"/>
    <lineage>
        <taxon>Bacteria</taxon>
        <taxon>Pseudomonadati</taxon>
        <taxon>Campylobacterota</taxon>
        <taxon>Epsilonproteobacteria</taxon>
        <taxon>Campylobacterales</taxon>
        <taxon>Helicobacteraceae</taxon>
        <taxon>Helicobacter</taxon>
    </lineage>
</organism>
<dbReference type="Proteomes" id="UP000029714">
    <property type="component" value="Unassembled WGS sequence"/>
</dbReference>
<gene>
    <name evidence="2" type="ORF">DCO61_05245</name>
    <name evidence="3" type="ORF">LS64_011345</name>
</gene>
<sequence>MHDSLMVKEYLRLHGVDNVLDLDHEELEKEYEKIVHEGYKYYQSLINDGGGVEFYAPPREDVVAALKRVQTIDEMYDTCYRFLFMYIPTDLIAFMAELKMPVPYSRLKRIIDIIHARVQDEVLDNIKLDLESLPRQEMETLISHYESMRNNIMELQRIHEKYKSSGTLDYVRSMAEMKLDIVQSFMAKDMEMEYKPFYDNSKEKRTLVSKILAISGIYTKQELFDMKIAELQETYDEIMKQVLAKEREQKLMRKYIEIFEDSAGITEDKFKEYCADMQEELNEENIHEIINYFTTRNHFISNKINNVLSGKDMNKMMSPTALMGDTV</sequence>
<evidence type="ECO:0000313" key="5">
    <source>
        <dbReference type="Proteomes" id="UP000477070"/>
    </source>
</evidence>
<dbReference type="AlphaFoldDB" id="A0A347VT40"/>
<keyword evidence="1" id="KW-0175">Coiled coil</keyword>
<dbReference type="EMBL" id="JRMP02000028">
    <property type="protein sequence ID" value="TLD91747.1"/>
    <property type="molecule type" value="Genomic_DNA"/>
</dbReference>
<reference evidence="2 5" key="4">
    <citation type="submission" date="2019-12" db="EMBL/GenBank/DDBJ databases">
        <title>Multi-Generational Helicobacter saguini Isolates.</title>
        <authorList>
            <person name="Mannion A."/>
            <person name="Shen Z."/>
            <person name="Fox J.G."/>
        </authorList>
    </citation>
    <scope>NUCLEOTIDE SEQUENCE [LARGE SCALE GENOMIC DNA]</scope>
    <source>
        <strain evidence="2">16-048</strain>
        <strain evidence="5">16-048 (F4)</strain>
    </source>
</reference>
<keyword evidence="4" id="KW-1185">Reference proteome</keyword>
<feature type="coiled-coil region" evidence="1">
    <location>
        <begin position="138"/>
        <end position="165"/>
    </location>
</feature>
<dbReference type="Proteomes" id="UP000477070">
    <property type="component" value="Unassembled WGS sequence"/>
</dbReference>
<proteinExistence type="predicted"/>
<dbReference type="RefSeq" id="WP_034571923.1">
    <property type="nucleotide sequence ID" value="NZ_JRMP02000028.1"/>
</dbReference>
<dbReference type="EMBL" id="QBIU01000001">
    <property type="protein sequence ID" value="MWV69427.1"/>
    <property type="molecule type" value="Genomic_DNA"/>
</dbReference>
<dbReference type="OrthoDB" id="5328820at2"/>
<evidence type="ECO:0000313" key="3">
    <source>
        <dbReference type="EMBL" id="TLD91747.1"/>
    </source>
</evidence>
<reference evidence="3" key="3">
    <citation type="submission" date="2018-04" db="EMBL/GenBank/DDBJ databases">
        <authorList>
            <person name="Sheh A."/>
            <person name="Shen Z."/>
            <person name="Mannion A.J."/>
            <person name="Fox J.G."/>
        </authorList>
    </citation>
    <scope>NUCLEOTIDE SEQUENCE</scope>
    <source>
        <strain evidence="3">MIT 97-6194</strain>
    </source>
</reference>